<dbReference type="PANTHER" id="PTHR33286:SF44">
    <property type="entry name" value="5A2 PROTEIN"/>
    <property type="match status" value="1"/>
</dbReference>
<dbReference type="InterPro" id="IPR016140">
    <property type="entry name" value="Bifunc_inhib/LTP/seed_store"/>
</dbReference>
<dbReference type="SUPFAM" id="SSF47699">
    <property type="entry name" value="Bifunctional inhibitor/lipid-transfer protein/seed storage 2S albumin"/>
    <property type="match status" value="1"/>
</dbReference>
<accession>A0A5J9TQ12</accession>
<dbReference type="OrthoDB" id="653734at2759"/>
<dbReference type="InterPro" id="IPR036312">
    <property type="entry name" value="Bifun_inhib/LTP/seed_sf"/>
</dbReference>
<reference evidence="2 3" key="1">
    <citation type="journal article" date="2019" name="Sci. Rep.">
        <title>A high-quality genome of Eragrostis curvula grass provides insights into Poaceae evolution and supports new strategies to enhance forage quality.</title>
        <authorList>
            <person name="Carballo J."/>
            <person name="Santos B.A.C.M."/>
            <person name="Zappacosta D."/>
            <person name="Garbus I."/>
            <person name="Selva J.P."/>
            <person name="Gallo C.A."/>
            <person name="Diaz A."/>
            <person name="Albertini E."/>
            <person name="Caccamo M."/>
            <person name="Echenique V."/>
        </authorList>
    </citation>
    <scope>NUCLEOTIDE SEQUENCE [LARGE SCALE GENOMIC DNA]</scope>
    <source>
        <strain evidence="3">cv. Victoria</strain>
        <tissue evidence="2">Leaf</tissue>
    </source>
</reference>
<dbReference type="Gene3D" id="1.10.110.10">
    <property type="entry name" value="Plant lipid-transfer and hydrophobic proteins"/>
    <property type="match status" value="1"/>
</dbReference>
<dbReference type="Pfam" id="PF14368">
    <property type="entry name" value="LTP_2"/>
    <property type="match status" value="1"/>
</dbReference>
<dbReference type="AlphaFoldDB" id="A0A5J9TQ12"/>
<sequence>MLKDNNKALMDAIQFRAPVVCVSSETTKVGMATKANIQSLLLSLVLVLVTTHSAIAFDCWHEKVDVIKKCKRTVRYDNVPYYPPTDECRAQVQRSDRTCICMILTDDDIGHHVSAKKLVRLAAECGKPVPVATRFDCSAVFAIATGAHP</sequence>
<name>A0A5J9TQ12_9POAL</name>
<proteinExistence type="predicted"/>
<dbReference type="EMBL" id="RWGY01000034">
    <property type="protein sequence ID" value="TVU13410.1"/>
    <property type="molecule type" value="Genomic_DNA"/>
</dbReference>
<evidence type="ECO:0000313" key="2">
    <source>
        <dbReference type="EMBL" id="TVU13410.1"/>
    </source>
</evidence>
<dbReference type="Proteomes" id="UP000324897">
    <property type="component" value="Unassembled WGS sequence"/>
</dbReference>
<organism evidence="2 3">
    <name type="scientific">Eragrostis curvula</name>
    <name type="common">weeping love grass</name>
    <dbReference type="NCBI Taxonomy" id="38414"/>
    <lineage>
        <taxon>Eukaryota</taxon>
        <taxon>Viridiplantae</taxon>
        <taxon>Streptophyta</taxon>
        <taxon>Embryophyta</taxon>
        <taxon>Tracheophyta</taxon>
        <taxon>Spermatophyta</taxon>
        <taxon>Magnoliopsida</taxon>
        <taxon>Liliopsida</taxon>
        <taxon>Poales</taxon>
        <taxon>Poaceae</taxon>
        <taxon>PACMAD clade</taxon>
        <taxon>Chloridoideae</taxon>
        <taxon>Eragrostideae</taxon>
        <taxon>Eragrostidinae</taxon>
        <taxon>Eragrostis</taxon>
    </lineage>
</organism>
<evidence type="ECO:0000313" key="3">
    <source>
        <dbReference type="Proteomes" id="UP000324897"/>
    </source>
</evidence>
<comment type="caution">
    <text evidence="2">The sequence shown here is derived from an EMBL/GenBank/DDBJ whole genome shotgun (WGS) entry which is preliminary data.</text>
</comment>
<evidence type="ECO:0000259" key="1">
    <source>
        <dbReference type="Pfam" id="PF14368"/>
    </source>
</evidence>
<keyword evidence="3" id="KW-1185">Reference proteome</keyword>
<feature type="domain" description="Bifunctional inhibitor/plant lipid transfer protein/seed storage helical" evidence="1">
    <location>
        <begin position="49"/>
        <end position="133"/>
    </location>
</feature>
<feature type="non-terminal residue" evidence="2">
    <location>
        <position position="149"/>
    </location>
</feature>
<gene>
    <name evidence="2" type="ORF">EJB05_40466</name>
</gene>
<dbReference type="PANTHER" id="PTHR33286">
    <property type="entry name" value="BIFUNCTIONAL INHIBITOR/LIPID-TRANSFER PROTEIN/SEED STORAGE 2S ALBUMIN SUPERFAMILY PROTEIN"/>
    <property type="match status" value="1"/>
</dbReference>
<dbReference type="Gramene" id="TVU13410">
    <property type="protein sequence ID" value="TVU13410"/>
    <property type="gene ID" value="EJB05_40466"/>
</dbReference>
<protein>
    <recommendedName>
        <fullName evidence="1">Bifunctional inhibitor/plant lipid transfer protein/seed storage helical domain-containing protein</fullName>
    </recommendedName>
</protein>